<dbReference type="Pfam" id="PF13495">
    <property type="entry name" value="Phage_int_SAM_4"/>
    <property type="match status" value="1"/>
</dbReference>
<dbReference type="GO" id="GO:0015074">
    <property type="term" value="P:DNA integration"/>
    <property type="evidence" value="ECO:0007669"/>
    <property type="project" value="UniProtKB-KW"/>
</dbReference>
<gene>
    <name evidence="5" type="ORF">A4H96_04715</name>
</gene>
<dbReference type="Proteomes" id="UP000078302">
    <property type="component" value="Unassembled WGS sequence"/>
</dbReference>
<dbReference type="OrthoDB" id="9801717at2"/>
<evidence type="ECO:0000256" key="1">
    <source>
        <dbReference type="ARBA" id="ARBA00022908"/>
    </source>
</evidence>
<evidence type="ECO:0000313" key="6">
    <source>
        <dbReference type="Proteomes" id="UP000078302"/>
    </source>
</evidence>
<proteinExistence type="predicted"/>
<name>A0A179BMC7_ACIFR</name>
<reference evidence="5 6" key="1">
    <citation type="submission" date="2016-04" db="EMBL/GenBank/DDBJ databases">
        <title>Acidithiobacillus ferrooxidans genome sequencing and assembly.</title>
        <authorList>
            <person name="Zhou Z."/>
        </authorList>
    </citation>
    <scope>NUCLEOTIDE SEQUENCE [LARGE SCALE GENOMIC DNA]</scope>
    <source>
        <strain evidence="5 6">BY0502</strain>
    </source>
</reference>
<dbReference type="InterPro" id="IPR010998">
    <property type="entry name" value="Integrase_recombinase_N"/>
</dbReference>
<accession>A0A179BMC7</accession>
<evidence type="ECO:0000256" key="2">
    <source>
        <dbReference type="ARBA" id="ARBA00023125"/>
    </source>
</evidence>
<evidence type="ECO:0000259" key="4">
    <source>
        <dbReference type="PROSITE" id="PS51900"/>
    </source>
</evidence>
<protein>
    <submittedName>
        <fullName evidence="5">Integrase</fullName>
    </submittedName>
</protein>
<dbReference type="AlphaFoldDB" id="A0A179BMC7"/>
<dbReference type="Gene3D" id="1.10.150.130">
    <property type="match status" value="1"/>
</dbReference>
<dbReference type="RefSeq" id="WP_064218522.1">
    <property type="nucleotide sequence ID" value="NZ_LVXZ01000048.1"/>
</dbReference>
<keyword evidence="1" id="KW-0229">DNA integration</keyword>
<organism evidence="5 6">
    <name type="scientific">Acidithiobacillus ferrooxidans</name>
    <name type="common">Thiobacillus ferrooxidans</name>
    <dbReference type="NCBI Taxonomy" id="920"/>
    <lineage>
        <taxon>Bacteria</taxon>
        <taxon>Pseudomonadati</taxon>
        <taxon>Pseudomonadota</taxon>
        <taxon>Acidithiobacillia</taxon>
        <taxon>Acidithiobacillales</taxon>
        <taxon>Acidithiobacillaceae</taxon>
        <taxon>Acidithiobacillus</taxon>
    </lineage>
</organism>
<dbReference type="EMBL" id="LVXZ01000048">
    <property type="protein sequence ID" value="OAP92154.1"/>
    <property type="molecule type" value="Genomic_DNA"/>
</dbReference>
<sequence length="121" mass="13741">MIPSTRGITPLRQRMIDDMRMRKFGPKTQTAYIRAVRKFAGYLGRSPDTAAAEDLRAFQLFLINHGVSSITLNATITGLKFFFEVTIDRAECIAKMQPVPVPSIWVHASGLRWFCTHGDRR</sequence>
<comment type="caution">
    <text evidence="5">The sequence shown here is derived from an EMBL/GenBank/DDBJ whole genome shotgun (WGS) entry which is preliminary data.</text>
</comment>
<keyword evidence="2 3" id="KW-0238">DNA-binding</keyword>
<dbReference type="InterPro" id="IPR044068">
    <property type="entry name" value="CB"/>
</dbReference>
<keyword evidence="6" id="KW-1185">Reference proteome</keyword>
<evidence type="ECO:0000313" key="5">
    <source>
        <dbReference type="EMBL" id="OAP92154.1"/>
    </source>
</evidence>
<feature type="domain" description="Core-binding (CB)" evidence="4">
    <location>
        <begin position="6"/>
        <end position="87"/>
    </location>
</feature>
<dbReference type="PROSITE" id="PS51900">
    <property type="entry name" value="CB"/>
    <property type="match status" value="1"/>
</dbReference>
<dbReference type="GO" id="GO:0003677">
    <property type="term" value="F:DNA binding"/>
    <property type="evidence" value="ECO:0007669"/>
    <property type="project" value="UniProtKB-UniRule"/>
</dbReference>
<evidence type="ECO:0000256" key="3">
    <source>
        <dbReference type="PROSITE-ProRule" id="PRU01248"/>
    </source>
</evidence>
<dbReference type="InterPro" id="IPR004107">
    <property type="entry name" value="Integrase_SAM-like_N"/>
</dbReference>